<protein>
    <submittedName>
        <fullName evidence="1">Uncharacterized protein</fullName>
    </submittedName>
</protein>
<name>A0A9D3WYF1_9SAUR</name>
<proteinExistence type="predicted"/>
<accession>A0A9D3WYF1</accession>
<dbReference type="Proteomes" id="UP000827986">
    <property type="component" value="Unassembled WGS sequence"/>
</dbReference>
<comment type="caution">
    <text evidence="1">The sequence shown here is derived from an EMBL/GenBank/DDBJ whole genome shotgun (WGS) entry which is preliminary data.</text>
</comment>
<keyword evidence="2" id="KW-1185">Reference proteome</keyword>
<reference evidence="1" key="1">
    <citation type="submission" date="2021-09" db="EMBL/GenBank/DDBJ databases">
        <title>The genome of Mauremys mutica provides insights into the evolution of semi-aquatic lifestyle.</title>
        <authorList>
            <person name="Gong S."/>
            <person name="Gao Y."/>
        </authorList>
    </citation>
    <scope>NUCLEOTIDE SEQUENCE</scope>
    <source>
        <strain evidence="1">MM-2020</strain>
        <tissue evidence="1">Muscle</tissue>
    </source>
</reference>
<dbReference type="AlphaFoldDB" id="A0A9D3WYF1"/>
<sequence>MASKHAASVSAPAIFSFNEYLKKPKKLQKSQEIHPKYCIKMKHPKRQYVWAKRFL</sequence>
<gene>
    <name evidence="1" type="ORF">KIL84_013840</name>
</gene>
<evidence type="ECO:0000313" key="1">
    <source>
        <dbReference type="EMBL" id="KAH1169250.1"/>
    </source>
</evidence>
<evidence type="ECO:0000313" key="2">
    <source>
        <dbReference type="Proteomes" id="UP000827986"/>
    </source>
</evidence>
<organism evidence="1 2">
    <name type="scientific">Mauremys mutica</name>
    <name type="common">yellowpond turtle</name>
    <dbReference type="NCBI Taxonomy" id="74926"/>
    <lineage>
        <taxon>Eukaryota</taxon>
        <taxon>Metazoa</taxon>
        <taxon>Chordata</taxon>
        <taxon>Craniata</taxon>
        <taxon>Vertebrata</taxon>
        <taxon>Euteleostomi</taxon>
        <taxon>Archelosauria</taxon>
        <taxon>Testudinata</taxon>
        <taxon>Testudines</taxon>
        <taxon>Cryptodira</taxon>
        <taxon>Durocryptodira</taxon>
        <taxon>Testudinoidea</taxon>
        <taxon>Geoemydidae</taxon>
        <taxon>Geoemydinae</taxon>
        <taxon>Mauremys</taxon>
    </lineage>
</organism>
<dbReference type="EMBL" id="JAHDVG010000485">
    <property type="protein sequence ID" value="KAH1169250.1"/>
    <property type="molecule type" value="Genomic_DNA"/>
</dbReference>